<comment type="caution">
    <text evidence="1">The sequence shown here is derived from an EMBL/GenBank/DDBJ whole genome shotgun (WGS) entry which is preliminary data.</text>
</comment>
<name>A0ABT3TWE3_9ACTN</name>
<protein>
    <submittedName>
        <fullName evidence="1">Uncharacterized protein</fullName>
    </submittedName>
</protein>
<evidence type="ECO:0000313" key="1">
    <source>
        <dbReference type="EMBL" id="MCX3061370.1"/>
    </source>
</evidence>
<evidence type="ECO:0000313" key="2">
    <source>
        <dbReference type="Proteomes" id="UP001163064"/>
    </source>
</evidence>
<organism evidence="1 2">
    <name type="scientific">Streptomyces beihaiensis</name>
    <dbReference type="NCBI Taxonomy" id="2984495"/>
    <lineage>
        <taxon>Bacteria</taxon>
        <taxon>Bacillati</taxon>
        <taxon>Actinomycetota</taxon>
        <taxon>Actinomycetes</taxon>
        <taxon>Kitasatosporales</taxon>
        <taxon>Streptomycetaceae</taxon>
        <taxon>Streptomyces</taxon>
    </lineage>
</organism>
<sequence>MAHVPIARHLLRARDLADARYVEALTVADMAAAAALSPAPKSCRLAVRLAPGRFAGFRRKPATRNPGPAWRTGVLEKDVRVRMLPLEAARRGTT</sequence>
<accession>A0ABT3TWE3</accession>
<gene>
    <name evidence="1" type="ORF">OFY01_16715</name>
</gene>
<dbReference type="Proteomes" id="UP001163064">
    <property type="component" value="Unassembled WGS sequence"/>
</dbReference>
<dbReference type="RefSeq" id="WP_266600675.1">
    <property type="nucleotide sequence ID" value="NZ_JAPHNL010000190.1"/>
</dbReference>
<proteinExistence type="predicted"/>
<reference evidence="1" key="1">
    <citation type="submission" date="2022-10" db="EMBL/GenBank/DDBJ databases">
        <title>Streptomyces beihaiensis sp. nov., a chitin degrading actinobacterium, isolated from shrimp pond soil.</title>
        <authorList>
            <person name="Xie J."/>
            <person name="Shen N."/>
        </authorList>
    </citation>
    <scope>NUCLEOTIDE SEQUENCE</scope>
    <source>
        <strain evidence="1">GXMU-J5</strain>
    </source>
</reference>
<dbReference type="EMBL" id="JAPHNL010000190">
    <property type="protein sequence ID" value="MCX3061370.1"/>
    <property type="molecule type" value="Genomic_DNA"/>
</dbReference>
<keyword evidence="2" id="KW-1185">Reference proteome</keyword>